<sequence>MPPMSMDLQCSHCTALLEDETTREILDELDRERTRRAELEAQVRELLEKDQKRQEETSREEGETMSISRKHYMALQTELKGYRDLIDAMTKERPAIAAALQASTRQRFFPSRVELHSVKPSPSLPLHVVRLMEIMPWDPRAEEYAFAKEELYEWQFYNKRKKTWKTELRTSPKMFRELPTEEPKPEAGINGGSNGNNNNNHRPFLAFFNQDSAPPTSCVLTNHRMTKLYNLQKGFPLPENGGTWQWVGGWRVEKRISLNEDLSGSSSGVSSSQATKKKHKRAVVDCDDEGWSYAKAARHFVHADSKDQCWDHADDNDDGKVTRMVRRRKWTRQRALIDYPHASEATRSFLSLMAQRMYANMAANKLSSQLVDTKVALTMVESLLVQCKDDTERQIHVLSKLLQTKSKAKVNSAADAKAIVVAASEAAKQMKETIEQALERTARDKNNGISSS</sequence>
<evidence type="ECO:0000256" key="2">
    <source>
        <dbReference type="SAM" id="MobiDB-lite"/>
    </source>
</evidence>
<evidence type="ECO:0000256" key="1">
    <source>
        <dbReference type="SAM" id="Coils"/>
    </source>
</evidence>
<accession>A0A9N8EDY1</accession>
<protein>
    <submittedName>
        <fullName evidence="3">Uncharacterized protein</fullName>
    </submittedName>
</protein>
<evidence type="ECO:0000313" key="3">
    <source>
        <dbReference type="EMBL" id="CAB9519682.1"/>
    </source>
</evidence>
<name>A0A9N8EDY1_9STRA</name>
<feature type="region of interest" description="Disordered" evidence="2">
    <location>
        <begin position="178"/>
        <end position="198"/>
    </location>
</feature>
<feature type="coiled-coil region" evidence="1">
    <location>
        <begin position="420"/>
        <end position="447"/>
    </location>
</feature>
<dbReference type="OrthoDB" id="43380at2759"/>
<dbReference type="AlphaFoldDB" id="A0A9N8EDY1"/>
<dbReference type="Proteomes" id="UP001153069">
    <property type="component" value="Unassembled WGS sequence"/>
</dbReference>
<gene>
    <name evidence="3" type="ORF">SEMRO_1036_G234100.1</name>
</gene>
<organism evidence="3 4">
    <name type="scientific">Seminavis robusta</name>
    <dbReference type="NCBI Taxonomy" id="568900"/>
    <lineage>
        <taxon>Eukaryota</taxon>
        <taxon>Sar</taxon>
        <taxon>Stramenopiles</taxon>
        <taxon>Ochrophyta</taxon>
        <taxon>Bacillariophyta</taxon>
        <taxon>Bacillariophyceae</taxon>
        <taxon>Bacillariophycidae</taxon>
        <taxon>Naviculales</taxon>
        <taxon>Naviculaceae</taxon>
        <taxon>Seminavis</taxon>
    </lineage>
</organism>
<comment type="caution">
    <text evidence="3">The sequence shown here is derived from an EMBL/GenBank/DDBJ whole genome shotgun (WGS) entry which is preliminary data.</text>
</comment>
<keyword evidence="4" id="KW-1185">Reference proteome</keyword>
<dbReference type="EMBL" id="CAICTM010001034">
    <property type="protein sequence ID" value="CAB9519682.1"/>
    <property type="molecule type" value="Genomic_DNA"/>
</dbReference>
<reference evidence="3" key="1">
    <citation type="submission" date="2020-06" db="EMBL/GenBank/DDBJ databases">
        <authorList>
            <consortium name="Plant Systems Biology data submission"/>
        </authorList>
    </citation>
    <scope>NUCLEOTIDE SEQUENCE</scope>
    <source>
        <strain evidence="3">D6</strain>
    </source>
</reference>
<evidence type="ECO:0000313" key="4">
    <source>
        <dbReference type="Proteomes" id="UP001153069"/>
    </source>
</evidence>
<proteinExistence type="predicted"/>
<feature type="coiled-coil region" evidence="1">
    <location>
        <begin position="22"/>
        <end position="92"/>
    </location>
</feature>
<keyword evidence="1" id="KW-0175">Coiled coil</keyword>